<dbReference type="PANTHER" id="PTHR10151">
    <property type="entry name" value="ECTONUCLEOTIDE PYROPHOSPHATASE/PHOSPHODIESTERASE"/>
    <property type="match status" value="1"/>
</dbReference>
<accession>A0A2A9EH99</accession>
<dbReference type="AlphaFoldDB" id="A0A2A9EH99"/>
<dbReference type="EMBL" id="PDJI01000004">
    <property type="protein sequence ID" value="PFG37901.1"/>
    <property type="molecule type" value="Genomic_DNA"/>
</dbReference>
<dbReference type="InterPro" id="IPR002591">
    <property type="entry name" value="Phosphodiest/P_Trfase"/>
</dbReference>
<dbReference type="GO" id="GO:0016787">
    <property type="term" value="F:hydrolase activity"/>
    <property type="evidence" value="ECO:0007669"/>
    <property type="project" value="UniProtKB-ARBA"/>
</dbReference>
<proteinExistence type="predicted"/>
<dbReference type="SUPFAM" id="SSF53649">
    <property type="entry name" value="Alkaline phosphatase-like"/>
    <property type="match status" value="1"/>
</dbReference>
<gene>
    <name evidence="1" type="ORF">ATJ97_0365</name>
</gene>
<comment type="caution">
    <text evidence="1">The sequence shown here is derived from an EMBL/GenBank/DDBJ whole genome shotgun (WGS) entry which is preliminary data.</text>
</comment>
<dbReference type="Proteomes" id="UP000222106">
    <property type="component" value="Unassembled WGS sequence"/>
</dbReference>
<name>A0A2A9EH99_9MICO</name>
<dbReference type="Pfam" id="PF01663">
    <property type="entry name" value="Phosphodiest"/>
    <property type="match status" value="1"/>
</dbReference>
<dbReference type="InterPro" id="IPR017850">
    <property type="entry name" value="Alkaline_phosphatase_core_sf"/>
</dbReference>
<reference evidence="1 2" key="1">
    <citation type="submission" date="2017-10" db="EMBL/GenBank/DDBJ databases">
        <title>Sequencing the genomes of 1000 actinobacteria strains.</title>
        <authorList>
            <person name="Klenk H.-P."/>
        </authorList>
    </citation>
    <scope>NUCLEOTIDE SEQUENCE [LARGE SCALE GENOMIC DNA]</scope>
    <source>
        <strain evidence="1 2">DSM 21838</strain>
    </source>
</reference>
<evidence type="ECO:0000313" key="1">
    <source>
        <dbReference type="EMBL" id="PFG37901.1"/>
    </source>
</evidence>
<sequence length="384" mass="40454">MTGENHAHHVRAVLSGALDAVGLPTASAGRSSGEDRTDLGLPTAAKTCVVLVDGLGMQMLAERGGHAPFLRSLLPDALTLRSTFPSTTAAAVTAVGTGELPGATGMLGYSVRDPADGGVLNLIRWEDTSVRPREWQRRDTLVEQLERRRAAGEDLPAVVSVGPARFVGSGLTECALRGMRNVSAESLADRVDATVAQLRRPDVAAVYLYWGDVDHVGHTYGWGSWQWGEEVSATDGELRRLARSLPAGTLLVVTADHGMVDVVNRTDVAATPALAEDVELVAGEPRTNHVYAAPGTAPDVAARWQDVLGETAWVVERDELVATGLLGPVAPERLDAVGDVVAVMRGRDVVVDSRTQTPGSIALVGVHGALTEAEMAVPLLRTVV</sequence>
<keyword evidence="2" id="KW-1185">Reference proteome</keyword>
<dbReference type="PANTHER" id="PTHR10151:SF120">
    <property type="entry name" value="BIS(5'-ADENOSYL)-TRIPHOSPHATASE"/>
    <property type="match status" value="1"/>
</dbReference>
<organism evidence="1 2">
    <name type="scientific">Georgenia soli</name>
    <dbReference type="NCBI Taxonomy" id="638953"/>
    <lineage>
        <taxon>Bacteria</taxon>
        <taxon>Bacillati</taxon>
        <taxon>Actinomycetota</taxon>
        <taxon>Actinomycetes</taxon>
        <taxon>Micrococcales</taxon>
        <taxon>Bogoriellaceae</taxon>
        <taxon>Georgenia</taxon>
    </lineage>
</organism>
<dbReference type="Gene3D" id="3.40.720.10">
    <property type="entry name" value="Alkaline Phosphatase, subunit A"/>
    <property type="match status" value="1"/>
</dbReference>
<protein>
    <submittedName>
        <fullName evidence="1">Type I phosphodiesterase/nucleotide pyrophosphatase</fullName>
    </submittedName>
</protein>
<dbReference type="RefSeq" id="WP_211287013.1">
    <property type="nucleotide sequence ID" value="NZ_PDJI01000004.1"/>
</dbReference>
<evidence type="ECO:0000313" key="2">
    <source>
        <dbReference type="Proteomes" id="UP000222106"/>
    </source>
</evidence>